<dbReference type="HOGENOM" id="CLU_2115576_0_0_2"/>
<dbReference type="KEGG" id="pog:Pogu_0629"/>
<dbReference type="STRING" id="698757.Pogu_0629"/>
<evidence type="ECO:0000256" key="1">
    <source>
        <dbReference type="SAM" id="Coils"/>
    </source>
</evidence>
<accession>H6Q7Z9</accession>
<feature type="coiled-coil region" evidence="1">
    <location>
        <begin position="59"/>
        <end position="87"/>
    </location>
</feature>
<keyword evidence="1" id="KW-0175">Coiled coil</keyword>
<name>H6Q7Z9_PYROT</name>
<reference evidence="2 3" key="1">
    <citation type="journal article" date="2012" name="Stand. Genomic Sci.">
        <title>Complete genome sequence of Pyrobaculum oguniense.</title>
        <authorList>
            <person name="Bernick D.L."/>
            <person name="Karplus K."/>
            <person name="Lui L.M."/>
            <person name="Coker J.K."/>
            <person name="Murphy J.N."/>
            <person name="Chan P.P."/>
            <person name="Cozen A.E."/>
            <person name="Lowe T.M."/>
        </authorList>
    </citation>
    <scope>NUCLEOTIDE SEQUENCE [LARGE SCALE GENOMIC DNA]</scope>
    <source>
        <strain evidence="2 3">TE7</strain>
    </source>
</reference>
<dbReference type="AlphaFoldDB" id="H6Q7Z9"/>
<dbReference type="eggNOG" id="arCOG14250">
    <property type="taxonomic scope" value="Archaea"/>
</dbReference>
<protein>
    <submittedName>
        <fullName evidence="2">Uncharacterized protein</fullName>
    </submittedName>
</protein>
<evidence type="ECO:0000313" key="2">
    <source>
        <dbReference type="EMBL" id="AFA38656.1"/>
    </source>
</evidence>
<keyword evidence="3" id="KW-1185">Reference proteome</keyword>
<evidence type="ECO:0000313" key="3">
    <source>
        <dbReference type="Proteomes" id="UP000009062"/>
    </source>
</evidence>
<dbReference type="Proteomes" id="UP000009062">
    <property type="component" value="Chromosome"/>
</dbReference>
<dbReference type="EMBL" id="CP003316">
    <property type="protein sequence ID" value="AFA38656.1"/>
    <property type="molecule type" value="Genomic_DNA"/>
</dbReference>
<organism evidence="2 3">
    <name type="scientific">Pyrobaculum oguniense (strain DSM 13380 / JCM 10595 / TE7)</name>
    <dbReference type="NCBI Taxonomy" id="698757"/>
    <lineage>
        <taxon>Archaea</taxon>
        <taxon>Thermoproteota</taxon>
        <taxon>Thermoprotei</taxon>
        <taxon>Thermoproteales</taxon>
        <taxon>Thermoproteaceae</taxon>
        <taxon>Pyrobaculum</taxon>
    </lineage>
</organism>
<proteinExistence type="predicted"/>
<sequence length="114" mass="13261">MPSYKLLEAGDLPGGISYYLWERDGWLYVTLRRGPIRRTVYMGRLEEAAETPAEPQDDCMRLLKELAEAFEEAVELARRAAREAQTREEMREALKELSYRPRALEEALELLGRE</sequence>
<gene>
    <name evidence="2" type="ordered locus">Pogu_0629</name>
</gene>